<dbReference type="Pfam" id="PF09339">
    <property type="entry name" value="HTH_IclR"/>
    <property type="match status" value="1"/>
</dbReference>
<feature type="domain" description="IclR-ED" evidence="5">
    <location>
        <begin position="71"/>
        <end position="254"/>
    </location>
</feature>
<name>A0ABU2LXC1_9ACTN</name>
<dbReference type="SUPFAM" id="SSF46785">
    <property type="entry name" value="Winged helix' DNA-binding domain"/>
    <property type="match status" value="1"/>
</dbReference>
<gene>
    <name evidence="6" type="ORF">RNC47_26635</name>
</gene>
<evidence type="ECO:0000256" key="1">
    <source>
        <dbReference type="ARBA" id="ARBA00023015"/>
    </source>
</evidence>
<evidence type="ECO:0000259" key="4">
    <source>
        <dbReference type="PROSITE" id="PS51077"/>
    </source>
</evidence>
<dbReference type="PANTHER" id="PTHR30136">
    <property type="entry name" value="HELIX-TURN-HELIX TRANSCRIPTIONAL REGULATOR, ICLR FAMILY"/>
    <property type="match status" value="1"/>
</dbReference>
<reference evidence="7" key="1">
    <citation type="submission" date="2023-07" db="EMBL/GenBank/DDBJ databases">
        <title>30 novel species of actinomycetes from the DSMZ collection.</title>
        <authorList>
            <person name="Nouioui I."/>
        </authorList>
    </citation>
    <scope>NUCLEOTIDE SEQUENCE [LARGE SCALE GENOMIC DNA]</scope>
    <source>
        <strain evidence="7">DSM 44918</strain>
    </source>
</reference>
<dbReference type="SMART" id="SM00346">
    <property type="entry name" value="HTH_ICLR"/>
    <property type="match status" value="1"/>
</dbReference>
<dbReference type="Proteomes" id="UP001183420">
    <property type="component" value="Unassembled WGS sequence"/>
</dbReference>
<feature type="domain" description="HTH iclR-type" evidence="4">
    <location>
        <begin position="9"/>
        <end position="70"/>
    </location>
</feature>
<sequence length="258" mass="28321">MAVTATQGGASLAKMLHILELFSETEPVWSTAAIIEALETSRSTGYRYIKTLHEAGLLDAVRNGHYALGPRIIEMDLQIRLTDPLLLASHGVLEDLVDRIGHSALLCTAFRDAVLCVGEYRAPLSPENRFSRGQRRPLFQGAVSKVILAHLPHHRLKAIYARQSGEIENAGLGSTWSAFRATLGQMKKDGYVLTVGEFNPGVYSVAAPILTDQKTSLGSVGVAWDENERRDVEVQHAVLAVKQAATTISERLLEKQRR</sequence>
<protein>
    <submittedName>
        <fullName evidence="6">IclR family transcriptional regulator C-terminal domain-containing protein</fullName>
    </submittedName>
</protein>
<dbReference type="Gene3D" id="1.10.10.10">
    <property type="entry name" value="Winged helix-like DNA-binding domain superfamily/Winged helix DNA-binding domain"/>
    <property type="match status" value="1"/>
</dbReference>
<dbReference type="InterPro" id="IPR050707">
    <property type="entry name" value="HTH_MetabolicPath_Reg"/>
</dbReference>
<evidence type="ECO:0000256" key="3">
    <source>
        <dbReference type="ARBA" id="ARBA00023163"/>
    </source>
</evidence>
<dbReference type="PANTHER" id="PTHR30136:SF24">
    <property type="entry name" value="HTH-TYPE TRANSCRIPTIONAL REPRESSOR ALLR"/>
    <property type="match status" value="1"/>
</dbReference>
<evidence type="ECO:0000313" key="7">
    <source>
        <dbReference type="Proteomes" id="UP001183420"/>
    </source>
</evidence>
<dbReference type="InterPro" id="IPR029016">
    <property type="entry name" value="GAF-like_dom_sf"/>
</dbReference>
<dbReference type="InterPro" id="IPR005471">
    <property type="entry name" value="Tscrpt_reg_IclR_N"/>
</dbReference>
<evidence type="ECO:0000256" key="2">
    <source>
        <dbReference type="ARBA" id="ARBA00023125"/>
    </source>
</evidence>
<dbReference type="InterPro" id="IPR036390">
    <property type="entry name" value="WH_DNA-bd_sf"/>
</dbReference>
<keyword evidence="2" id="KW-0238">DNA-binding</keyword>
<keyword evidence="1" id="KW-0805">Transcription regulation</keyword>
<dbReference type="InterPro" id="IPR036388">
    <property type="entry name" value="WH-like_DNA-bd_sf"/>
</dbReference>
<dbReference type="PROSITE" id="PS51077">
    <property type="entry name" value="HTH_ICLR"/>
    <property type="match status" value="1"/>
</dbReference>
<dbReference type="Pfam" id="PF01614">
    <property type="entry name" value="IclR_C"/>
    <property type="match status" value="1"/>
</dbReference>
<accession>A0ABU2LXC1</accession>
<dbReference type="PROSITE" id="PS51078">
    <property type="entry name" value="ICLR_ED"/>
    <property type="match status" value="1"/>
</dbReference>
<dbReference type="SUPFAM" id="SSF55781">
    <property type="entry name" value="GAF domain-like"/>
    <property type="match status" value="1"/>
</dbReference>
<dbReference type="InterPro" id="IPR014757">
    <property type="entry name" value="Tscrpt_reg_IclR_C"/>
</dbReference>
<dbReference type="EMBL" id="JAVREM010000050">
    <property type="protein sequence ID" value="MDT0321918.1"/>
    <property type="molecule type" value="Genomic_DNA"/>
</dbReference>
<dbReference type="RefSeq" id="WP_311602274.1">
    <property type="nucleotide sequence ID" value="NZ_JAVREM010000050.1"/>
</dbReference>
<keyword evidence="3" id="KW-0804">Transcription</keyword>
<evidence type="ECO:0000313" key="6">
    <source>
        <dbReference type="EMBL" id="MDT0321918.1"/>
    </source>
</evidence>
<dbReference type="Gene3D" id="3.30.450.40">
    <property type="match status" value="1"/>
</dbReference>
<organism evidence="6 7">
    <name type="scientific">Streptomyces millisiae</name>
    <dbReference type="NCBI Taxonomy" id="3075542"/>
    <lineage>
        <taxon>Bacteria</taxon>
        <taxon>Bacillati</taxon>
        <taxon>Actinomycetota</taxon>
        <taxon>Actinomycetes</taxon>
        <taxon>Kitasatosporales</taxon>
        <taxon>Streptomycetaceae</taxon>
        <taxon>Streptomyces</taxon>
    </lineage>
</organism>
<evidence type="ECO:0000259" key="5">
    <source>
        <dbReference type="PROSITE" id="PS51078"/>
    </source>
</evidence>
<keyword evidence="7" id="KW-1185">Reference proteome</keyword>
<comment type="caution">
    <text evidence="6">The sequence shown here is derived from an EMBL/GenBank/DDBJ whole genome shotgun (WGS) entry which is preliminary data.</text>
</comment>
<proteinExistence type="predicted"/>